<accession>A0A177C094</accession>
<gene>
    <name evidence="2" type="ORF">CC84DRAFT_1103249</name>
</gene>
<dbReference type="GeneID" id="28758492"/>
<sequence>MSVWTAVQQLNHLDIAAVDRFFAPLSHSDVLKYCCNLNRAKYPNAPALAAHTVVICLDTEGWDADSERLKELGMNTFEAGDMTMLASPGPWGEEILERIYFYFARIEKNAHLINKNASKGHPDNNRFGIQRFLDDQAVIDFLTSAFEWPLNYPMVDGYVCPVVILGHALNNDIEKIEKFLSWSPRTKGNLVKLIDTQVIAREVGHWTHPSNEIGLQRLVGNMGFEHRDGHTASNDAAMTTIAAIQLVLDDIHKGPNQPCSLQDVVDNIEALSQGQGWSWGNA</sequence>
<evidence type="ECO:0000259" key="1">
    <source>
        <dbReference type="Pfam" id="PF21762"/>
    </source>
</evidence>
<dbReference type="InterPro" id="IPR048519">
    <property type="entry name" value="Gfd2/YDR514C-like_C"/>
</dbReference>
<dbReference type="EMBL" id="KV441560">
    <property type="protein sequence ID" value="OAG00030.1"/>
    <property type="molecule type" value="Genomic_DNA"/>
</dbReference>
<dbReference type="STRING" id="1460663.A0A177C094"/>
<feature type="non-terminal residue" evidence="2">
    <location>
        <position position="282"/>
    </location>
</feature>
<dbReference type="PANTHER" id="PTHR28083">
    <property type="entry name" value="GOOD FOR FULL DBP5 ACTIVITY PROTEIN 2"/>
    <property type="match status" value="1"/>
</dbReference>
<protein>
    <recommendedName>
        <fullName evidence="1">Gfd2/YDR514C-like C-terminal domain-containing protein</fullName>
    </recommendedName>
</protein>
<dbReference type="InterPro" id="IPR040151">
    <property type="entry name" value="Gfd2/YDR514C-like"/>
</dbReference>
<name>A0A177C094_9PLEO</name>
<reference evidence="2 3" key="1">
    <citation type="submission" date="2016-05" db="EMBL/GenBank/DDBJ databases">
        <title>Comparative analysis of secretome profiles of manganese(II)-oxidizing ascomycete fungi.</title>
        <authorList>
            <consortium name="DOE Joint Genome Institute"/>
            <person name="Zeiner C.A."/>
            <person name="Purvine S.O."/>
            <person name="Zink E.M."/>
            <person name="Wu S."/>
            <person name="Pasa-Tolic L."/>
            <person name="Chaput D.L."/>
            <person name="Haridas S."/>
            <person name="Grigoriev I.V."/>
            <person name="Santelli C.M."/>
            <person name="Hansel C.M."/>
        </authorList>
    </citation>
    <scope>NUCLEOTIDE SEQUENCE [LARGE SCALE GENOMIC DNA]</scope>
    <source>
        <strain evidence="2 3">AP3s5-JAC2a</strain>
    </source>
</reference>
<feature type="domain" description="Gfd2/YDR514C-like C-terminal" evidence="1">
    <location>
        <begin position="53"/>
        <end position="245"/>
    </location>
</feature>
<dbReference type="GO" id="GO:0005634">
    <property type="term" value="C:nucleus"/>
    <property type="evidence" value="ECO:0007669"/>
    <property type="project" value="TreeGrafter"/>
</dbReference>
<keyword evidence="3" id="KW-1185">Reference proteome</keyword>
<organism evidence="2 3">
    <name type="scientific">Paraphaeosphaeria sporulosa</name>
    <dbReference type="NCBI Taxonomy" id="1460663"/>
    <lineage>
        <taxon>Eukaryota</taxon>
        <taxon>Fungi</taxon>
        <taxon>Dikarya</taxon>
        <taxon>Ascomycota</taxon>
        <taxon>Pezizomycotina</taxon>
        <taxon>Dothideomycetes</taxon>
        <taxon>Pleosporomycetidae</taxon>
        <taxon>Pleosporales</taxon>
        <taxon>Massarineae</taxon>
        <taxon>Didymosphaeriaceae</taxon>
        <taxon>Paraphaeosphaeria</taxon>
    </lineage>
</organism>
<dbReference type="InterPro" id="IPR012337">
    <property type="entry name" value="RNaseH-like_sf"/>
</dbReference>
<dbReference type="Pfam" id="PF21762">
    <property type="entry name" value="DEDDh_C"/>
    <property type="match status" value="1"/>
</dbReference>
<evidence type="ECO:0000313" key="2">
    <source>
        <dbReference type="EMBL" id="OAG00030.1"/>
    </source>
</evidence>
<dbReference type="InParanoid" id="A0A177C094"/>
<dbReference type="PANTHER" id="PTHR28083:SF1">
    <property type="entry name" value="GOOD FOR FULL DBP5 ACTIVITY PROTEIN 2"/>
    <property type="match status" value="1"/>
</dbReference>
<dbReference type="RefSeq" id="XP_018030395.1">
    <property type="nucleotide sequence ID" value="XM_018175006.1"/>
</dbReference>
<dbReference type="SUPFAM" id="SSF53098">
    <property type="entry name" value="Ribonuclease H-like"/>
    <property type="match status" value="1"/>
</dbReference>
<dbReference type="AlphaFoldDB" id="A0A177C094"/>
<dbReference type="OrthoDB" id="5953249at2759"/>
<proteinExistence type="predicted"/>
<evidence type="ECO:0000313" key="3">
    <source>
        <dbReference type="Proteomes" id="UP000077069"/>
    </source>
</evidence>
<dbReference type="Proteomes" id="UP000077069">
    <property type="component" value="Unassembled WGS sequence"/>
</dbReference>